<keyword evidence="2 7" id="KW-0028">Amino-acid biosynthesis</keyword>
<dbReference type="PROSITE" id="PS01223">
    <property type="entry name" value="PROA"/>
    <property type="match status" value="1"/>
</dbReference>
<evidence type="ECO:0000256" key="2">
    <source>
        <dbReference type="ARBA" id="ARBA00022605"/>
    </source>
</evidence>
<protein>
    <recommendedName>
        <fullName evidence="7">Gamma-glutamyl phosphate reductase</fullName>
        <shortName evidence="7">GPR</shortName>
        <ecNumber evidence="7">1.2.1.41</ecNumber>
    </recommendedName>
    <alternativeName>
        <fullName evidence="7">Glutamate-5-semialdehyde dehydrogenase</fullName>
    </alternativeName>
    <alternativeName>
        <fullName evidence="7">Glutamyl-gamma-semialdehyde dehydrogenase</fullName>
        <shortName evidence="7">GSA dehydrogenase</shortName>
    </alternativeName>
</protein>
<proteinExistence type="inferred from homology"/>
<dbReference type="EC" id="1.2.1.41" evidence="7"/>
<reference evidence="8 9" key="1">
    <citation type="submission" date="2018-02" db="EMBL/GenBank/DDBJ databases">
        <title>Draft genome sequences of four Legionella pneumophila clinical strains isolated in Ontario.</title>
        <authorList>
            <person name="Fortuna A."/>
            <person name="Ramnarine R."/>
            <person name="Li A."/>
            <person name="Frantz C."/>
            <person name="Mallo G."/>
        </authorList>
    </citation>
    <scope>NUCLEOTIDE SEQUENCE [LARGE SCALE GENOMIC DNA]</scope>
    <source>
        <strain evidence="8 9">LG61</strain>
    </source>
</reference>
<evidence type="ECO:0000256" key="3">
    <source>
        <dbReference type="ARBA" id="ARBA00022650"/>
    </source>
</evidence>
<dbReference type="NCBIfam" id="NF001221">
    <property type="entry name" value="PRK00197.1"/>
    <property type="match status" value="1"/>
</dbReference>
<dbReference type="EMBL" id="PQWY01000011">
    <property type="protein sequence ID" value="PPK30719.1"/>
    <property type="molecule type" value="Genomic_DNA"/>
</dbReference>
<dbReference type="SUPFAM" id="SSF53720">
    <property type="entry name" value="ALDH-like"/>
    <property type="match status" value="1"/>
</dbReference>
<dbReference type="PANTHER" id="PTHR11063">
    <property type="entry name" value="GLUTAMATE SEMIALDEHYDE DEHYDROGENASE"/>
    <property type="match status" value="1"/>
</dbReference>
<dbReference type="InterPro" id="IPR020593">
    <property type="entry name" value="G-glutamylP_reductase_CS"/>
</dbReference>
<dbReference type="OrthoDB" id="9809970at2"/>
<gene>
    <name evidence="7" type="primary">proA</name>
    <name evidence="8" type="ORF">C3928_08115</name>
</gene>
<evidence type="ECO:0000256" key="5">
    <source>
        <dbReference type="ARBA" id="ARBA00023002"/>
    </source>
</evidence>
<comment type="caution">
    <text evidence="8">The sequence shown here is derived from an EMBL/GenBank/DDBJ whole genome shotgun (WGS) entry which is preliminary data.</text>
</comment>
<keyword evidence="7" id="KW-0963">Cytoplasm</keyword>
<comment type="pathway">
    <text evidence="1 7">Amino-acid biosynthesis; L-proline biosynthesis; L-glutamate 5-semialdehyde from L-glutamate: step 2/2.</text>
</comment>
<dbReference type="InterPro" id="IPR016162">
    <property type="entry name" value="Ald_DH_N"/>
</dbReference>
<dbReference type="UniPathway" id="UPA00098">
    <property type="reaction ID" value="UER00360"/>
</dbReference>
<dbReference type="InterPro" id="IPR000965">
    <property type="entry name" value="GPR_dom"/>
</dbReference>
<comment type="catalytic activity">
    <reaction evidence="6 7">
        <text>L-glutamate 5-semialdehyde + phosphate + NADP(+) = L-glutamyl 5-phosphate + NADPH + H(+)</text>
        <dbReference type="Rhea" id="RHEA:19541"/>
        <dbReference type="ChEBI" id="CHEBI:15378"/>
        <dbReference type="ChEBI" id="CHEBI:43474"/>
        <dbReference type="ChEBI" id="CHEBI:57783"/>
        <dbReference type="ChEBI" id="CHEBI:58066"/>
        <dbReference type="ChEBI" id="CHEBI:58274"/>
        <dbReference type="ChEBI" id="CHEBI:58349"/>
        <dbReference type="EC" id="1.2.1.41"/>
    </reaction>
</comment>
<dbReference type="HAMAP" id="MF_00412">
    <property type="entry name" value="ProA"/>
    <property type="match status" value="1"/>
</dbReference>
<evidence type="ECO:0000313" key="9">
    <source>
        <dbReference type="Proteomes" id="UP000239239"/>
    </source>
</evidence>
<dbReference type="GO" id="GO:0050661">
    <property type="term" value="F:NADP binding"/>
    <property type="evidence" value="ECO:0007669"/>
    <property type="project" value="InterPro"/>
</dbReference>
<dbReference type="CDD" id="cd07079">
    <property type="entry name" value="ALDH_F18-19_ProA-GPR"/>
    <property type="match status" value="1"/>
</dbReference>
<keyword evidence="3 7" id="KW-0641">Proline biosynthesis</keyword>
<evidence type="ECO:0000256" key="6">
    <source>
        <dbReference type="ARBA" id="ARBA00049024"/>
    </source>
</evidence>
<dbReference type="PANTHER" id="PTHR11063:SF8">
    <property type="entry name" value="DELTA-1-PYRROLINE-5-CARBOXYLATE SYNTHASE"/>
    <property type="match status" value="1"/>
</dbReference>
<dbReference type="FunFam" id="3.40.309.10:FF:000006">
    <property type="entry name" value="Gamma-glutamyl phosphate reductase"/>
    <property type="match status" value="1"/>
</dbReference>
<evidence type="ECO:0000256" key="1">
    <source>
        <dbReference type="ARBA" id="ARBA00004985"/>
    </source>
</evidence>
<comment type="subcellular location">
    <subcellularLocation>
        <location evidence="7">Cytoplasm</location>
    </subcellularLocation>
</comment>
<evidence type="ECO:0000256" key="4">
    <source>
        <dbReference type="ARBA" id="ARBA00022857"/>
    </source>
</evidence>
<dbReference type="InterPro" id="IPR016161">
    <property type="entry name" value="Ald_DH/histidinol_DH"/>
</dbReference>
<comment type="function">
    <text evidence="7">Catalyzes the NADPH-dependent reduction of L-glutamate 5-phosphate into L-glutamate 5-semialdehyde and phosphate. The product spontaneously undergoes cyclization to form 1-pyrroline-5-carboxylate.</text>
</comment>
<keyword evidence="4 7" id="KW-0521">NADP</keyword>
<comment type="similarity">
    <text evidence="7">Belongs to the gamma-glutamyl phosphate reductase family.</text>
</comment>
<name>A0A2S6EZW0_LEGPN</name>
<dbReference type="NCBIfam" id="TIGR00407">
    <property type="entry name" value="proA"/>
    <property type="match status" value="1"/>
</dbReference>
<dbReference type="GO" id="GO:0055129">
    <property type="term" value="P:L-proline biosynthetic process"/>
    <property type="evidence" value="ECO:0007669"/>
    <property type="project" value="UniProtKB-UniRule"/>
</dbReference>
<keyword evidence="5 7" id="KW-0560">Oxidoreductase</keyword>
<dbReference type="InterPro" id="IPR016163">
    <property type="entry name" value="Ald_DH_C"/>
</dbReference>
<dbReference type="GO" id="GO:0005737">
    <property type="term" value="C:cytoplasm"/>
    <property type="evidence" value="ECO:0007669"/>
    <property type="project" value="UniProtKB-SubCell"/>
</dbReference>
<dbReference type="Gene3D" id="3.40.309.10">
    <property type="entry name" value="Aldehyde Dehydrogenase, Chain A, domain 2"/>
    <property type="match status" value="1"/>
</dbReference>
<dbReference type="Gene3D" id="3.40.605.10">
    <property type="entry name" value="Aldehyde Dehydrogenase, Chain A, domain 1"/>
    <property type="match status" value="1"/>
</dbReference>
<dbReference type="GO" id="GO:0004350">
    <property type="term" value="F:glutamate-5-semialdehyde dehydrogenase activity"/>
    <property type="evidence" value="ECO:0007669"/>
    <property type="project" value="UniProtKB-UniRule"/>
</dbReference>
<sequence>MNTHVVNQLRAAKKATTDLSLIQSDTRTEVLKTLAANLEKHLENIIQENQKDLSLMPEQDPRYDRLLLSKERILSLANDVRKVADLPNPLGVNLLEKSMPSGLSIKKITVPLGVIAVIYESRPNVTIDIFSLCFKSGNVSILKGGKEAYFTNSYLVLLIKNTLKNFNINTDLVCLLPPERALMTQLLNATGFVDLCIPRGSQNLINFVRDNAKIPVIETGAGIVHTYFDKSGDLEKGKKIINNAKTRRVSVCNALDTLIIHTDRLKDLPELVEALSKNNVIIYADKEAYQALDKSYPEQLLMRAKPQDFGHEFLDYKLAIKTVPNIQAAIDHIQQFSSHHSEAIIAEEESAIDKFLIEVDAAAVYANASTAFTDGGEFGLGAEIGISTQKVHARGPMGLDALTSYKWVIRGTGQIRN</sequence>
<dbReference type="Proteomes" id="UP000239239">
    <property type="component" value="Unassembled WGS sequence"/>
</dbReference>
<evidence type="ECO:0000313" key="8">
    <source>
        <dbReference type="EMBL" id="PPK30719.1"/>
    </source>
</evidence>
<dbReference type="PIRSF" id="PIRSF000151">
    <property type="entry name" value="GPR"/>
    <property type="match status" value="1"/>
</dbReference>
<dbReference type="InterPro" id="IPR012134">
    <property type="entry name" value="Glu-5-SA_DH"/>
</dbReference>
<evidence type="ECO:0000256" key="7">
    <source>
        <dbReference type="HAMAP-Rule" id="MF_00412"/>
    </source>
</evidence>
<dbReference type="AlphaFoldDB" id="A0A2S6EZW0"/>
<dbReference type="RefSeq" id="WP_027227102.1">
    <property type="nucleotide sequence ID" value="NZ_CP017601.1"/>
</dbReference>
<accession>A0A2S6EZW0</accession>
<organism evidence="8 9">
    <name type="scientific">Legionella pneumophila</name>
    <dbReference type="NCBI Taxonomy" id="446"/>
    <lineage>
        <taxon>Bacteria</taxon>
        <taxon>Pseudomonadati</taxon>
        <taxon>Pseudomonadota</taxon>
        <taxon>Gammaproteobacteria</taxon>
        <taxon>Legionellales</taxon>
        <taxon>Legionellaceae</taxon>
        <taxon>Legionella</taxon>
    </lineage>
</organism>